<dbReference type="PANTHER" id="PTHR36837">
    <property type="entry name" value="POLY(3-HYDROXYALKANOATE) POLYMERASE SUBUNIT PHAC"/>
    <property type="match status" value="1"/>
</dbReference>
<evidence type="ECO:0000259" key="1">
    <source>
        <dbReference type="Pfam" id="PF12697"/>
    </source>
</evidence>
<evidence type="ECO:0000313" key="2">
    <source>
        <dbReference type="EMBL" id="MDT8761115.1"/>
    </source>
</evidence>
<protein>
    <submittedName>
        <fullName evidence="2">Alpha/beta fold hydrolase</fullName>
    </submittedName>
</protein>
<dbReference type="GO" id="GO:0016787">
    <property type="term" value="F:hydrolase activity"/>
    <property type="evidence" value="ECO:0007669"/>
    <property type="project" value="UniProtKB-KW"/>
</dbReference>
<reference evidence="2" key="1">
    <citation type="submission" date="2022-04" db="EMBL/GenBank/DDBJ databases">
        <title>Tomato heritable bacteria conferring resistance against bacterial wilt.</title>
        <authorList>
            <person name="Yin J."/>
        </authorList>
    </citation>
    <scope>NUCLEOTIDE SEQUENCE</scope>
    <source>
        <strain evidence="2">Cra20</strain>
    </source>
</reference>
<gene>
    <name evidence="2" type="ORF">MZO42_20650</name>
</gene>
<proteinExistence type="predicted"/>
<dbReference type="InterPro" id="IPR000073">
    <property type="entry name" value="AB_hydrolase_1"/>
</dbReference>
<dbReference type="InterPro" id="IPR051321">
    <property type="entry name" value="PHA/PHB_synthase"/>
</dbReference>
<dbReference type="SUPFAM" id="SSF53474">
    <property type="entry name" value="alpha/beta-Hydrolases"/>
    <property type="match status" value="1"/>
</dbReference>
<organism evidence="2">
    <name type="scientific">Sphingomonas psychrotolerans</name>
    <dbReference type="NCBI Taxonomy" id="1327635"/>
    <lineage>
        <taxon>Bacteria</taxon>
        <taxon>Pseudomonadati</taxon>
        <taxon>Pseudomonadota</taxon>
        <taxon>Alphaproteobacteria</taxon>
        <taxon>Sphingomonadales</taxon>
        <taxon>Sphingomonadaceae</taxon>
        <taxon>Sphingomonas</taxon>
    </lineage>
</organism>
<keyword evidence="2" id="KW-0378">Hydrolase</keyword>
<sequence>MFLQLLRSETAASPDRRAAALAGLRAYQEASRPAPRAVRPAIARAGRAALRDYGGSGLPVVFVPSLINPPHVLDLDEDNSLLGWLSGQGVRPLLVDWGTPAPDDRAQDVNAHIEQMLLPLLAALDRPPVLVGYCLGGTMAAAAAAASHAAGLVTIAAPWKFAGYGESLDPISRLWDEAHAACEQLGLVPMEVLQSGFWQLDPRRTIAKFERFARLAADSEEARAFVTLEDWANGGAPLPFAAGRQLFDDFFVADLPGSGRWRVAGRTADPETLVPALSFVSTTDRIVPAASAARIGDVRELAMGHVGMIVGSRARTALWQPLADWLTALPAPR</sequence>
<comment type="caution">
    <text evidence="2">The sequence shown here is derived from an EMBL/GenBank/DDBJ whole genome shotgun (WGS) entry which is preliminary data.</text>
</comment>
<feature type="domain" description="AB hydrolase-1" evidence="1">
    <location>
        <begin position="81"/>
        <end position="307"/>
    </location>
</feature>
<dbReference type="Pfam" id="PF12697">
    <property type="entry name" value="Abhydrolase_6"/>
    <property type="match status" value="1"/>
</dbReference>
<name>A0ABU3N9C7_9SPHN</name>
<dbReference type="Gene3D" id="3.40.50.1820">
    <property type="entry name" value="alpha/beta hydrolase"/>
    <property type="match status" value="1"/>
</dbReference>
<dbReference type="InterPro" id="IPR029058">
    <property type="entry name" value="AB_hydrolase_fold"/>
</dbReference>
<accession>A0ABU3N9C7</accession>
<dbReference type="EMBL" id="JALMLT010000007">
    <property type="protein sequence ID" value="MDT8761115.1"/>
    <property type="molecule type" value="Genomic_DNA"/>
</dbReference>
<dbReference type="PANTHER" id="PTHR36837:SF2">
    <property type="entry name" value="POLY(3-HYDROXYALKANOATE) POLYMERASE SUBUNIT PHAC"/>
    <property type="match status" value="1"/>
</dbReference>